<proteinExistence type="predicted"/>
<keyword evidence="3" id="KW-1185">Reference proteome</keyword>
<dbReference type="Proteomes" id="UP000299102">
    <property type="component" value="Unassembled WGS sequence"/>
</dbReference>
<protein>
    <submittedName>
        <fullName evidence="2">Uncharacterized protein</fullName>
    </submittedName>
</protein>
<gene>
    <name evidence="2" type="ORF">EVAR_61767_1</name>
</gene>
<evidence type="ECO:0000313" key="3">
    <source>
        <dbReference type="Proteomes" id="UP000299102"/>
    </source>
</evidence>
<dbReference type="AlphaFoldDB" id="A0A4C1Z3D9"/>
<name>A0A4C1Z3D9_EUMVA</name>
<organism evidence="2 3">
    <name type="scientific">Eumeta variegata</name>
    <name type="common">Bagworm moth</name>
    <name type="synonym">Eumeta japonica</name>
    <dbReference type="NCBI Taxonomy" id="151549"/>
    <lineage>
        <taxon>Eukaryota</taxon>
        <taxon>Metazoa</taxon>
        <taxon>Ecdysozoa</taxon>
        <taxon>Arthropoda</taxon>
        <taxon>Hexapoda</taxon>
        <taxon>Insecta</taxon>
        <taxon>Pterygota</taxon>
        <taxon>Neoptera</taxon>
        <taxon>Endopterygota</taxon>
        <taxon>Lepidoptera</taxon>
        <taxon>Glossata</taxon>
        <taxon>Ditrysia</taxon>
        <taxon>Tineoidea</taxon>
        <taxon>Psychidae</taxon>
        <taxon>Oiketicinae</taxon>
        <taxon>Eumeta</taxon>
    </lineage>
</organism>
<evidence type="ECO:0000256" key="1">
    <source>
        <dbReference type="SAM" id="MobiDB-lite"/>
    </source>
</evidence>
<feature type="region of interest" description="Disordered" evidence="1">
    <location>
        <begin position="90"/>
        <end position="150"/>
    </location>
</feature>
<evidence type="ECO:0000313" key="2">
    <source>
        <dbReference type="EMBL" id="GBP81369.1"/>
    </source>
</evidence>
<sequence length="159" mass="17985">MFNPGVVARATYVAHSHKIYFFSKTNHAKFLRFRVLKVVYLKDALSAAQASVAPGRDDSRLAKYAGYDCSPRDQLRNREIAQIEAWLAEDDSENEVFGDQPSSNEEEDHLEESDHQSESEQDGELPGEISADNSEPEEPPQRVRHTEFYAGVDSQKLLL</sequence>
<accession>A0A4C1Z3D9</accession>
<reference evidence="2 3" key="1">
    <citation type="journal article" date="2019" name="Commun. Biol.">
        <title>The bagworm genome reveals a unique fibroin gene that provides high tensile strength.</title>
        <authorList>
            <person name="Kono N."/>
            <person name="Nakamura H."/>
            <person name="Ohtoshi R."/>
            <person name="Tomita M."/>
            <person name="Numata K."/>
            <person name="Arakawa K."/>
        </authorList>
    </citation>
    <scope>NUCLEOTIDE SEQUENCE [LARGE SCALE GENOMIC DNA]</scope>
</reference>
<dbReference type="EMBL" id="BGZK01001508">
    <property type="protein sequence ID" value="GBP81369.1"/>
    <property type="molecule type" value="Genomic_DNA"/>
</dbReference>
<comment type="caution">
    <text evidence="2">The sequence shown here is derived from an EMBL/GenBank/DDBJ whole genome shotgun (WGS) entry which is preliminary data.</text>
</comment>